<keyword evidence="2 8" id="KW-1003">Cell membrane</keyword>
<comment type="caution">
    <text evidence="9">The sequence shown here is derived from an EMBL/GenBank/DDBJ whole genome shotgun (WGS) entry which is preliminary data.</text>
</comment>
<feature type="binding site" evidence="8">
    <location>
        <position position="137"/>
    </location>
    <ligand>
        <name>a 1,2-diacyl-sn-glycero-3-phospho-(1'-sn-glycerol)</name>
        <dbReference type="ChEBI" id="CHEBI:64716"/>
    </ligand>
</feature>
<feature type="transmembrane region" description="Helical" evidence="8">
    <location>
        <begin position="231"/>
        <end position="251"/>
    </location>
</feature>
<organism evidence="9 10">
    <name type="scientific">Lysobacter brunescens</name>
    <dbReference type="NCBI Taxonomy" id="262323"/>
    <lineage>
        <taxon>Bacteria</taxon>
        <taxon>Pseudomonadati</taxon>
        <taxon>Pseudomonadota</taxon>
        <taxon>Gammaproteobacteria</taxon>
        <taxon>Lysobacterales</taxon>
        <taxon>Lysobacteraceae</taxon>
        <taxon>Lysobacter</taxon>
    </lineage>
</organism>
<keyword evidence="6 8" id="KW-1133">Transmembrane helix</keyword>
<dbReference type="RefSeq" id="WP_386823697.1">
    <property type="nucleotide sequence ID" value="NZ_JBHTIF010000001.1"/>
</dbReference>
<evidence type="ECO:0000256" key="6">
    <source>
        <dbReference type="ARBA" id="ARBA00022989"/>
    </source>
</evidence>
<evidence type="ECO:0000313" key="10">
    <source>
        <dbReference type="Proteomes" id="UP001597110"/>
    </source>
</evidence>
<evidence type="ECO:0000313" key="9">
    <source>
        <dbReference type="EMBL" id="MFD0726138.1"/>
    </source>
</evidence>
<gene>
    <name evidence="8 9" type="primary">lgt</name>
    <name evidence="9" type="ORF">ACFQ0E_11105</name>
</gene>
<dbReference type="EC" id="2.5.1.145" evidence="8"/>
<dbReference type="PANTHER" id="PTHR30589">
    <property type="entry name" value="PROLIPOPROTEIN DIACYLGLYCERYL TRANSFERASE"/>
    <property type="match status" value="1"/>
</dbReference>
<dbReference type="GO" id="GO:0008961">
    <property type="term" value="F:phosphatidylglycerol-prolipoprotein diacylglyceryl transferase activity"/>
    <property type="evidence" value="ECO:0007669"/>
    <property type="project" value="UniProtKB-EC"/>
</dbReference>
<evidence type="ECO:0000256" key="2">
    <source>
        <dbReference type="ARBA" id="ARBA00022475"/>
    </source>
</evidence>
<dbReference type="InterPro" id="IPR001640">
    <property type="entry name" value="Lgt"/>
</dbReference>
<comment type="subcellular location">
    <subcellularLocation>
        <location evidence="8">Cell membrane</location>
        <topology evidence="8">Multi-pass membrane protein</topology>
    </subcellularLocation>
</comment>
<evidence type="ECO:0000256" key="3">
    <source>
        <dbReference type="ARBA" id="ARBA00022519"/>
    </source>
</evidence>
<evidence type="ECO:0000256" key="5">
    <source>
        <dbReference type="ARBA" id="ARBA00022692"/>
    </source>
</evidence>
<feature type="transmembrane region" description="Helical" evidence="8">
    <location>
        <begin position="50"/>
        <end position="69"/>
    </location>
</feature>
<comment type="function">
    <text evidence="8">Catalyzes the transfer of the diacylglyceryl group from phosphatidylglycerol to the sulfhydryl group of the N-terminal cysteine of a prolipoprotein, the first step in the formation of mature lipoproteins.</text>
</comment>
<name>A0ABW2YD82_9GAMM</name>
<dbReference type="Proteomes" id="UP001597110">
    <property type="component" value="Unassembled WGS sequence"/>
</dbReference>
<dbReference type="EMBL" id="JBHTIF010000001">
    <property type="protein sequence ID" value="MFD0726138.1"/>
    <property type="molecule type" value="Genomic_DNA"/>
</dbReference>
<reference evidence="10" key="1">
    <citation type="journal article" date="2019" name="Int. J. Syst. Evol. Microbiol.">
        <title>The Global Catalogue of Microorganisms (GCM) 10K type strain sequencing project: providing services to taxonomists for standard genome sequencing and annotation.</title>
        <authorList>
            <consortium name="The Broad Institute Genomics Platform"/>
            <consortium name="The Broad Institute Genome Sequencing Center for Infectious Disease"/>
            <person name="Wu L."/>
            <person name="Ma J."/>
        </authorList>
    </citation>
    <scope>NUCLEOTIDE SEQUENCE [LARGE SCALE GENOMIC DNA]</scope>
    <source>
        <strain evidence="10">CCUG 55585</strain>
    </source>
</reference>
<evidence type="ECO:0000256" key="1">
    <source>
        <dbReference type="ARBA" id="ARBA00007150"/>
    </source>
</evidence>
<keyword evidence="3" id="KW-0997">Cell inner membrane</keyword>
<keyword evidence="4 8" id="KW-0808">Transferase</keyword>
<comment type="catalytic activity">
    <reaction evidence="8">
        <text>L-cysteinyl-[prolipoprotein] + a 1,2-diacyl-sn-glycero-3-phospho-(1'-sn-glycerol) = an S-1,2-diacyl-sn-glyceryl-L-cysteinyl-[prolipoprotein] + sn-glycerol 1-phosphate + H(+)</text>
        <dbReference type="Rhea" id="RHEA:56712"/>
        <dbReference type="Rhea" id="RHEA-COMP:14679"/>
        <dbReference type="Rhea" id="RHEA-COMP:14680"/>
        <dbReference type="ChEBI" id="CHEBI:15378"/>
        <dbReference type="ChEBI" id="CHEBI:29950"/>
        <dbReference type="ChEBI" id="CHEBI:57685"/>
        <dbReference type="ChEBI" id="CHEBI:64716"/>
        <dbReference type="ChEBI" id="CHEBI:140658"/>
        <dbReference type="EC" id="2.5.1.145"/>
    </reaction>
</comment>
<comment type="similarity">
    <text evidence="1 8">Belongs to the Lgt family.</text>
</comment>
<keyword evidence="5 8" id="KW-0812">Transmembrane</keyword>
<accession>A0ABW2YD82</accession>
<sequence length="261" mass="28889">MLIHWNFDPIALQIGQVSLRWYGLLFVGGFFVGQRILARMFRREGVPEQHADALLMYALIGAVLGARIVHCLFYEPAYYLANPLAILRIWEGGLASHGGVIGVVVGMWLACRKLQLPFAWLLDRMAIPSALVAVFIRTANFLNSEIVGNPTGGQWGVVFEAIDALPRHPAQLYEAFGYLLTFLVLRAIYARTGADTPRGLLLGWMLVLIFGVRILVEFVKTPQAAYEAGQLISVGQWLSLPFVLFGIVLLVRARRPASGQA</sequence>
<feature type="transmembrane region" description="Helical" evidence="8">
    <location>
        <begin position="20"/>
        <end position="38"/>
    </location>
</feature>
<evidence type="ECO:0000256" key="7">
    <source>
        <dbReference type="ARBA" id="ARBA00023136"/>
    </source>
</evidence>
<keyword evidence="10" id="KW-1185">Reference proteome</keyword>
<evidence type="ECO:0000256" key="8">
    <source>
        <dbReference type="HAMAP-Rule" id="MF_01147"/>
    </source>
</evidence>
<dbReference type="HAMAP" id="MF_01147">
    <property type="entry name" value="Lgt"/>
    <property type="match status" value="1"/>
</dbReference>
<dbReference type="Pfam" id="PF01790">
    <property type="entry name" value="LGT"/>
    <property type="match status" value="1"/>
</dbReference>
<keyword evidence="7 8" id="KW-0472">Membrane</keyword>
<dbReference type="PANTHER" id="PTHR30589:SF0">
    <property type="entry name" value="PHOSPHATIDYLGLYCEROL--PROLIPOPROTEIN DIACYLGLYCERYL TRANSFERASE"/>
    <property type="match status" value="1"/>
</dbReference>
<comment type="pathway">
    <text evidence="8">Protein modification; lipoprotein biosynthesis (diacylglyceryl transfer).</text>
</comment>
<protein>
    <recommendedName>
        <fullName evidence="8">Phosphatidylglycerol--prolipoprotein diacylglyceryl transferase</fullName>
        <ecNumber evidence="8">2.5.1.145</ecNumber>
    </recommendedName>
</protein>
<dbReference type="NCBIfam" id="TIGR00544">
    <property type="entry name" value="lgt"/>
    <property type="match status" value="1"/>
</dbReference>
<evidence type="ECO:0000256" key="4">
    <source>
        <dbReference type="ARBA" id="ARBA00022679"/>
    </source>
</evidence>
<feature type="transmembrane region" description="Helical" evidence="8">
    <location>
        <begin position="201"/>
        <end position="219"/>
    </location>
</feature>
<feature type="transmembrane region" description="Helical" evidence="8">
    <location>
        <begin position="89"/>
        <end position="111"/>
    </location>
</feature>
<proteinExistence type="inferred from homology"/>
<dbReference type="PROSITE" id="PS01311">
    <property type="entry name" value="LGT"/>
    <property type="match status" value="1"/>
</dbReference>